<organism evidence="1">
    <name type="scientific">groundwater metagenome</name>
    <dbReference type="NCBI Taxonomy" id="717931"/>
    <lineage>
        <taxon>unclassified sequences</taxon>
        <taxon>metagenomes</taxon>
        <taxon>ecological metagenomes</taxon>
    </lineage>
</organism>
<name>A0A098EEV5_9ZZZZ</name>
<reference evidence="1" key="1">
    <citation type="submission" date="2014-09" db="EMBL/GenBank/DDBJ databases">
        <authorList>
            <person name="Probst J Alexander"/>
        </authorList>
    </citation>
    <scope>NUCLEOTIDE SEQUENCE</scope>
</reference>
<gene>
    <name evidence="1" type="ORF">MSIBF_A4170002</name>
</gene>
<accession>A0A098EEV5</accession>
<dbReference type="AlphaFoldDB" id="A0A098EEV5"/>
<proteinExistence type="predicted"/>
<protein>
    <submittedName>
        <fullName evidence="1">Uncharacterized protein</fullName>
    </submittedName>
</protein>
<evidence type="ECO:0000313" key="1">
    <source>
        <dbReference type="EMBL" id="CEG13560.1"/>
    </source>
</evidence>
<dbReference type="EMBL" id="CCXY01000354">
    <property type="protein sequence ID" value="CEG13560.1"/>
    <property type="molecule type" value="Genomic_DNA"/>
</dbReference>
<sequence>MLEKFIDATVRRNVWTLFSAENNIGEGWGMNGLDLASNYHDDALKSLQQYEVSKVMFEIITKFYMLSTIRLSKKEIIQNLKKKYDEDDIRDAFYFLEEKVLVKEYLEIPNIQDTIVIEIFNNVLSENKKSGKFYESTKFYGASIYFRKNIARIFSKDPIEGHHHSTYISAQPLTFMRLPKDKWKVDLLSIDCLEQRIHKEIFNKFISKNCVVESPLYLSLHHKVKEGYESVDVAIKHNDYEKVKKMLLKRILKKVKRIGGRNISLKENDDFNGCQKVLLKYTISKEILLPLLITLPIRMPLALSFCFYRLPLPFLEDSYSYIKKGKNNEKEIWTMGGRYLIRNKKKGEKENYFFCNDESEDFDDIVVEDFGEYIFPQDNLKKFTEFVMKKFRDYGINKVEICHEEKIPCKN</sequence>